<feature type="compositionally biased region" description="Polar residues" evidence="13">
    <location>
        <begin position="953"/>
        <end position="975"/>
    </location>
</feature>
<keyword evidence="5" id="KW-0479">Metal-binding</keyword>
<dbReference type="AlphaFoldDB" id="A0A6J1TLA7"/>
<keyword evidence="4" id="KW-0963">Cytoplasm</keyword>
<evidence type="ECO:0000313" key="15">
    <source>
        <dbReference type="Proteomes" id="UP000504606"/>
    </source>
</evidence>
<feature type="compositionally biased region" description="Basic and acidic residues" evidence="13">
    <location>
        <begin position="1009"/>
        <end position="1023"/>
    </location>
</feature>
<evidence type="ECO:0000256" key="10">
    <source>
        <dbReference type="ARBA" id="ARBA00023273"/>
    </source>
</evidence>
<feature type="compositionally biased region" description="Polar residues" evidence="13">
    <location>
        <begin position="828"/>
        <end position="856"/>
    </location>
</feature>
<dbReference type="GO" id="GO:0005737">
    <property type="term" value="C:cytoplasm"/>
    <property type="evidence" value="ECO:0007669"/>
    <property type="project" value="TreeGrafter"/>
</dbReference>
<dbReference type="OrthoDB" id="515971at2759"/>
<dbReference type="PROSITE" id="PS00028">
    <property type="entry name" value="ZINC_FINGER_C2H2_1"/>
    <property type="match status" value="1"/>
</dbReference>
<feature type="region of interest" description="Disordered" evidence="13">
    <location>
        <begin position="677"/>
        <end position="702"/>
    </location>
</feature>
<evidence type="ECO:0000256" key="3">
    <source>
        <dbReference type="ARBA" id="ARBA00009131"/>
    </source>
</evidence>
<feature type="compositionally biased region" description="Basic and acidic residues" evidence="13">
    <location>
        <begin position="452"/>
        <end position="464"/>
    </location>
</feature>
<comment type="similarity">
    <text evidence="3">Belongs to the DZIP C2H2-type zinc-finger protein family.</text>
</comment>
<dbReference type="GeneID" id="113218236"/>
<dbReference type="InterPro" id="IPR051241">
    <property type="entry name" value="DZIP_RILPL"/>
</dbReference>
<gene>
    <name evidence="16" type="primary">LOC113218236</name>
</gene>
<dbReference type="Proteomes" id="UP000504606">
    <property type="component" value="Unplaced"/>
</dbReference>
<evidence type="ECO:0000256" key="1">
    <source>
        <dbReference type="ARBA" id="ARBA00004114"/>
    </source>
</evidence>
<comment type="subcellular location">
    <subcellularLocation>
        <location evidence="2">Cytoplasm</location>
        <location evidence="2">Cytoskeleton</location>
        <location evidence="2">Cilium basal body</location>
    </subcellularLocation>
    <subcellularLocation>
        <location evidence="1">Cytoplasm</location>
        <location evidence="1">Cytoskeleton</location>
        <location evidence="1">Microtubule organizing center</location>
        <location evidence="1">Centrosome</location>
        <location evidence="1">Centriole</location>
    </subcellularLocation>
</comment>
<feature type="compositionally biased region" description="Low complexity" evidence="13">
    <location>
        <begin position="520"/>
        <end position="559"/>
    </location>
</feature>
<dbReference type="PANTHER" id="PTHR21502">
    <property type="entry name" value="ZINC FINGER PROTEIN DZIP1"/>
    <property type="match status" value="1"/>
</dbReference>
<dbReference type="InterPro" id="IPR013087">
    <property type="entry name" value="Znf_C2H2_type"/>
</dbReference>
<dbReference type="CTD" id="22873"/>
<feature type="domain" description="C2H2-type" evidence="14">
    <location>
        <begin position="163"/>
        <end position="191"/>
    </location>
</feature>
<dbReference type="KEGG" id="foc:113218236"/>
<keyword evidence="10" id="KW-0966">Cell projection</keyword>
<sequence length="1141" mass="126463">MKTFLTFDTMPLHCDSGSRHDFPRLAREAGFSFNLYRGRVDWAKIGAVDVDKIVRERDLETLQDVLSCVMSCNLSSDYDLKVLDPNFIKIFQLAQLAADFLLYCRTYLDHCVAVMQDQLRVALQEIEHLRKIKQENADEIGILQRKLRTKSMKSRTTSPHPIFKCPGCEKIFVGEQYLVAHQQRRHPELVPEKVPHNNQSKEVENLQHQVHELQERLRATEDALKQKQSPTIPDVAALQVILQNELQKMKPANPNTSTPPLEILPQTKSVPENGSLSWERHSTVKDLEESSQVDTLDSGQTSIAETCQQLKVKYEKSQASLLIRVDQQNDEIKALREQLLEQHKAHELAMQRKLEELQCQHRADLDDLRLSIIKNSGSGDHFVSSPTSNNNKFQSDTQQSSINTVQAWDKSADRIEATSARNVANSILTLQINNSKDVEPSRNSESLSIASKPERGESTLKEEYVPPSDQDSSIASSQTSSSGPISDQPTRSPSSLEKRSPTGLPPSVKSQVGNVDTGHSNSMYNRSSSSSTGTSSEASSSSYDSDSQSSNSEQNSPGNESDKSKLQLTPQVLDGLKEDLLGLLNRRLRELGVDPEWEGLPAASFHSNMATIKHHENIAAKSHKSYFGIQEAILKEVDKQILDRSKPQLSTSSSSEKIRKKVSRSFSIFARIKSHMKNKLSQSGHSTAHSEHSEKSVAETKPHDVVENMYSNEPSTSHSRPLHEYEVLQGKTTPPGLSHQEKDLSIQEEIEKEAIPLKNQQLPSPSITSTNLTYENSDPKPLPSTSGIKSNVKVYSRSMYANLNKSEIEVEKKESSSSDSSMQRPPKLQTSTPIKSSSQASQNGTKKPTFMSSDVESISELESDLNDIMENTSVKPNTSTISRPHTSLTTAELLANVAKFRQSTSQMNTTQSVVKSNLKSSLSTGNIKKKVVFRDEKDGFDTIELGPAHGSYESITPQRSLSENSLAITSSSPLNSDRPVPQPRNSLAKDTAISSVSKKVDTDSDGDWDWDKDLSDTLKETKETSLGNEGLPRTGVTEGPIRSSNSVEERRWSIGSTDSSKVSDIVKDLERKLQEKRERPLFGINMTRPLSPANIAPRKFSSFSQSDSGSTSTMLKSVASGSLNLNASKLSDLLLDDVSSS</sequence>
<evidence type="ECO:0000313" key="16">
    <source>
        <dbReference type="RefSeq" id="XP_026294284.1"/>
    </source>
</evidence>
<feature type="region of interest" description="Disordered" evidence="13">
    <location>
        <begin position="436"/>
        <end position="565"/>
    </location>
</feature>
<feature type="compositionally biased region" description="Low complexity" evidence="13">
    <location>
        <begin position="466"/>
        <end position="488"/>
    </location>
</feature>
<evidence type="ECO:0000256" key="4">
    <source>
        <dbReference type="ARBA" id="ARBA00022490"/>
    </source>
</evidence>
<evidence type="ECO:0000256" key="11">
    <source>
        <dbReference type="PROSITE-ProRule" id="PRU00042"/>
    </source>
</evidence>
<organism evidence="15 16">
    <name type="scientific">Frankliniella occidentalis</name>
    <name type="common">Western flower thrips</name>
    <name type="synonym">Euthrips occidentalis</name>
    <dbReference type="NCBI Taxonomy" id="133901"/>
    <lineage>
        <taxon>Eukaryota</taxon>
        <taxon>Metazoa</taxon>
        <taxon>Ecdysozoa</taxon>
        <taxon>Arthropoda</taxon>
        <taxon>Hexapoda</taxon>
        <taxon>Insecta</taxon>
        <taxon>Pterygota</taxon>
        <taxon>Neoptera</taxon>
        <taxon>Paraneoptera</taxon>
        <taxon>Thysanoptera</taxon>
        <taxon>Terebrantia</taxon>
        <taxon>Thripoidea</taxon>
        <taxon>Thripidae</taxon>
        <taxon>Frankliniella</taxon>
    </lineage>
</organism>
<dbReference type="Pfam" id="PF25977">
    <property type="entry name" value="DZIP1"/>
    <property type="match status" value="1"/>
</dbReference>
<keyword evidence="8 12" id="KW-0175">Coiled coil</keyword>
<feature type="region of interest" description="Disordered" evidence="13">
    <location>
        <begin position="807"/>
        <end position="858"/>
    </location>
</feature>
<dbReference type="RefSeq" id="XP_026294284.1">
    <property type="nucleotide sequence ID" value="XM_026438499.2"/>
</dbReference>
<accession>A0A6J1TLA7</accession>
<keyword evidence="9" id="KW-0206">Cytoskeleton</keyword>
<evidence type="ECO:0000256" key="8">
    <source>
        <dbReference type="ARBA" id="ARBA00023054"/>
    </source>
</evidence>
<keyword evidence="15" id="KW-1185">Reference proteome</keyword>
<feature type="coiled-coil region" evidence="12">
    <location>
        <begin position="318"/>
        <end position="360"/>
    </location>
</feature>
<feature type="region of interest" description="Disordered" evidence="13">
    <location>
        <begin position="250"/>
        <end position="276"/>
    </location>
</feature>
<keyword evidence="7" id="KW-0862">Zinc</keyword>
<evidence type="ECO:0000256" key="5">
    <source>
        <dbReference type="ARBA" id="ARBA00022723"/>
    </source>
</evidence>
<feature type="compositionally biased region" description="Polar residues" evidence="13">
    <location>
        <begin position="758"/>
        <end position="776"/>
    </location>
</feature>
<feature type="compositionally biased region" description="Basic and acidic residues" evidence="13">
    <location>
        <begin position="688"/>
        <end position="702"/>
    </location>
</feature>
<proteinExistence type="inferred from homology"/>
<dbReference type="PROSITE" id="PS50157">
    <property type="entry name" value="ZINC_FINGER_C2H2_2"/>
    <property type="match status" value="1"/>
</dbReference>
<name>A0A6J1TLA7_FRAOC</name>
<feature type="compositionally biased region" description="Basic and acidic residues" evidence="13">
    <location>
        <begin position="807"/>
        <end position="816"/>
    </location>
</feature>
<feature type="region of interest" description="Disordered" evidence="13">
    <location>
        <begin position="378"/>
        <end position="401"/>
    </location>
</feature>
<feature type="compositionally biased region" description="Polar residues" evidence="13">
    <location>
        <begin position="508"/>
        <end position="519"/>
    </location>
</feature>
<feature type="region of interest" description="Disordered" evidence="13">
    <location>
        <begin position="942"/>
        <end position="1054"/>
    </location>
</feature>
<reference evidence="16" key="1">
    <citation type="submission" date="2025-08" db="UniProtKB">
        <authorList>
            <consortium name="RefSeq"/>
        </authorList>
    </citation>
    <scope>IDENTIFICATION</scope>
    <source>
        <tissue evidence="16">Whole organism</tissue>
    </source>
</reference>
<dbReference type="GO" id="GO:0008270">
    <property type="term" value="F:zinc ion binding"/>
    <property type="evidence" value="ECO:0007669"/>
    <property type="project" value="UniProtKB-KW"/>
</dbReference>
<evidence type="ECO:0000256" key="13">
    <source>
        <dbReference type="SAM" id="MobiDB-lite"/>
    </source>
</evidence>
<feature type="coiled-coil region" evidence="12">
    <location>
        <begin position="196"/>
        <end position="223"/>
    </location>
</feature>
<evidence type="ECO:0000259" key="14">
    <source>
        <dbReference type="PROSITE" id="PS50157"/>
    </source>
</evidence>
<dbReference type="Pfam" id="PF13815">
    <property type="entry name" value="Dzip-like_N"/>
    <property type="match status" value="1"/>
</dbReference>
<evidence type="ECO:0000256" key="2">
    <source>
        <dbReference type="ARBA" id="ARBA00004120"/>
    </source>
</evidence>
<feature type="region of interest" description="Disordered" evidence="13">
    <location>
        <begin position="755"/>
        <end position="789"/>
    </location>
</feature>
<dbReference type="InterPro" id="IPR032714">
    <property type="entry name" value="DZIP1_N"/>
</dbReference>
<dbReference type="InterPro" id="IPR058883">
    <property type="entry name" value="DZIP1_dom"/>
</dbReference>
<protein>
    <submittedName>
        <fullName evidence="16">Mucin-17</fullName>
    </submittedName>
</protein>
<keyword evidence="6 11" id="KW-0863">Zinc-finger</keyword>
<dbReference type="GO" id="GO:0036064">
    <property type="term" value="C:ciliary basal body"/>
    <property type="evidence" value="ECO:0007669"/>
    <property type="project" value="TreeGrafter"/>
</dbReference>
<evidence type="ECO:0000256" key="12">
    <source>
        <dbReference type="SAM" id="Coils"/>
    </source>
</evidence>
<feature type="compositionally biased region" description="Polar residues" evidence="13">
    <location>
        <begin position="266"/>
        <end position="276"/>
    </location>
</feature>
<dbReference type="GO" id="GO:0005814">
    <property type="term" value="C:centriole"/>
    <property type="evidence" value="ECO:0007669"/>
    <property type="project" value="UniProtKB-SubCell"/>
</dbReference>
<evidence type="ECO:0000256" key="7">
    <source>
        <dbReference type="ARBA" id="ARBA00022833"/>
    </source>
</evidence>
<dbReference type="GO" id="GO:0060271">
    <property type="term" value="P:cilium assembly"/>
    <property type="evidence" value="ECO:0007669"/>
    <property type="project" value="TreeGrafter"/>
</dbReference>
<dbReference type="PANTHER" id="PTHR21502:SF3">
    <property type="entry name" value="CILIUM ASSEMBLY PROTEIN DZIP1L"/>
    <property type="match status" value="1"/>
</dbReference>
<evidence type="ECO:0000256" key="9">
    <source>
        <dbReference type="ARBA" id="ARBA00023212"/>
    </source>
</evidence>
<evidence type="ECO:0000256" key="6">
    <source>
        <dbReference type="ARBA" id="ARBA00022771"/>
    </source>
</evidence>